<protein>
    <submittedName>
        <fullName evidence="3">DNA-binding response regulator, NarL/FixJ family, contains REC and HTH domains</fullName>
    </submittedName>
</protein>
<organism evidence="3 4">
    <name type="scientific">Lutibacter maritimus</name>
    <dbReference type="NCBI Taxonomy" id="593133"/>
    <lineage>
        <taxon>Bacteria</taxon>
        <taxon>Pseudomonadati</taxon>
        <taxon>Bacteroidota</taxon>
        <taxon>Flavobacteriia</taxon>
        <taxon>Flavobacteriales</taxon>
        <taxon>Flavobacteriaceae</taxon>
        <taxon>Lutibacter</taxon>
    </lineage>
</organism>
<dbReference type="InterPro" id="IPR001789">
    <property type="entry name" value="Sig_transdc_resp-reg_receiver"/>
</dbReference>
<dbReference type="GO" id="GO:0000160">
    <property type="term" value="P:phosphorelay signal transduction system"/>
    <property type="evidence" value="ECO:0007669"/>
    <property type="project" value="InterPro"/>
</dbReference>
<keyword evidence="1" id="KW-0597">Phosphoprotein</keyword>
<dbReference type="GO" id="GO:0003677">
    <property type="term" value="F:DNA binding"/>
    <property type="evidence" value="ECO:0007669"/>
    <property type="project" value="UniProtKB-KW"/>
</dbReference>
<dbReference type="Proteomes" id="UP000199312">
    <property type="component" value="Unassembled WGS sequence"/>
</dbReference>
<dbReference type="Gene3D" id="3.40.50.2300">
    <property type="match status" value="1"/>
</dbReference>
<feature type="domain" description="Response regulatory" evidence="2">
    <location>
        <begin position="17"/>
        <end position="145"/>
    </location>
</feature>
<keyword evidence="3" id="KW-0238">DNA-binding</keyword>
<proteinExistence type="predicted"/>
<dbReference type="STRING" id="593133.SAMN04488006_3051"/>
<name>A0A1I6SI67_9FLAO</name>
<dbReference type="EMBL" id="FOZP01000009">
    <property type="protein sequence ID" value="SFS76646.1"/>
    <property type="molecule type" value="Genomic_DNA"/>
</dbReference>
<dbReference type="InterPro" id="IPR011006">
    <property type="entry name" value="CheY-like_superfamily"/>
</dbReference>
<dbReference type="SUPFAM" id="SSF52172">
    <property type="entry name" value="CheY-like"/>
    <property type="match status" value="1"/>
</dbReference>
<evidence type="ECO:0000256" key="1">
    <source>
        <dbReference type="PROSITE-ProRule" id="PRU00169"/>
    </source>
</evidence>
<dbReference type="PROSITE" id="PS50110">
    <property type="entry name" value="RESPONSE_REGULATORY"/>
    <property type="match status" value="1"/>
</dbReference>
<dbReference type="AlphaFoldDB" id="A0A1I6SI67"/>
<evidence type="ECO:0000313" key="4">
    <source>
        <dbReference type="Proteomes" id="UP000199312"/>
    </source>
</evidence>
<gene>
    <name evidence="3" type="ORF">SAMN04488006_3051</name>
</gene>
<feature type="modified residue" description="4-aspartylphosphate" evidence="1">
    <location>
        <position position="72"/>
    </location>
</feature>
<keyword evidence="4" id="KW-1185">Reference proteome</keyword>
<evidence type="ECO:0000313" key="3">
    <source>
        <dbReference type="EMBL" id="SFS76646.1"/>
    </source>
</evidence>
<accession>A0A1I6SI67</accession>
<reference evidence="4" key="1">
    <citation type="submission" date="2016-10" db="EMBL/GenBank/DDBJ databases">
        <authorList>
            <person name="Varghese N."/>
            <person name="Submissions S."/>
        </authorList>
    </citation>
    <scope>NUCLEOTIDE SEQUENCE [LARGE SCALE GENOMIC DNA]</scope>
    <source>
        <strain evidence="4">DSM 24450</strain>
    </source>
</reference>
<sequence length="235" mass="27081">MALKHLLVKKIIVMFQKVLIAEDMDFINSGIKTELTKLNIQQIDYVQYCDEAFLKLKRARIDNVPYDLLISDLSFDEDGTMQELKTGDQLVEKVRNEFPSLKIVVFSVEDKTFRVQTLFNDFKINAFVWKSRDGLKELKKAIQLIYNSNKLYVSPHVANALFKSEAIEISDYDIFLLECLSNGNSQEQISKNLDSKKWSPSSISSIEKRLKFLREHFNANNPAHLVAITKDLGLI</sequence>
<evidence type="ECO:0000259" key="2">
    <source>
        <dbReference type="PROSITE" id="PS50110"/>
    </source>
</evidence>